<feature type="signal peptide" evidence="7">
    <location>
        <begin position="1"/>
        <end position="27"/>
    </location>
</feature>
<dbReference type="EMBL" id="JBHRTK010000016">
    <property type="protein sequence ID" value="MFC3207982.1"/>
    <property type="molecule type" value="Genomic_DNA"/>
</dbReference>
<proteinExistence type="inferred from homology"/>
<keyword evidence="4" id="KW-1003">Cell membrane</keyword>
<keyword evidence="9" id="KW-1185">Reference proteome</keyword>
<comment type="similarity">
    <text evidence="2">Belongs to the BA14k family.</text>
</comment>
<gene>
    <name evidence="8" type="ORF">ACFOHJ_17290</name>
</gene>
<evidence type="ECO:0000256" key="1">
    <source>
        <dbReference type="ARBA" id="ARBA00004167"/>
    </source>
</evidence>
<comment type="function">
    <text evidence="6">Has immunoglobulin-binding and hemagglutination properties, and can bind to mannose. Essential for virulence. May be involved in LPS biosynthesis or polysaccharide transport.</text>
</comment>
<keyword evidence="7" id="KW-0732">Signal</keyword>
<evidence type="ECO:0000256" key="7">
    <source>
        <dbReference type="SAM" id="SignalP"/>
    </source>
</evidence>
<sequence length="157" mass="18195">MKKIMSSVLATILSASFVGAAALPANAASIYVPQATTARSDVVPVVDTYIIRRDRHYRRDRRNWRRHHSPRVRYWRGHRGYDHYRPGYRRHGDFWFPLAAFATGAIISGAIANSNRPVYSGGDAHVRWCYERYRSYRASDNTFQPYNGPRRQCISPY</sequence>
<feature type="chain" id="PRO_5046241129" description="Lectin-like protein BA14k" evidence="7">
    <location>
        <begin position="28"/>
        <end position="157"/>
    </location>
</feature>
<comment type="caution">
    <text evidence="8">The sequence shown here is derived from an EMBL/GenBank/DDBJ whole genome shotgun (WGS) entry which is preliminary data.</text>
</comment>
<evidence type="ECO:0000313" key="8">
    <source>
        <dbReference type="EMBL" id="MFC3207982.1"/>
    </source>
</evidence>
<accession>A0ABV7KEB8</accession>
<dbReference type="InterPro" id="IPR012413">
    <property type="entry name" value="BA14K"/>
</dbReference>
<evidence type="ECO:0000256" key="4">
    <source>
        <dbReference type="ARBA" id="ARBA00022475"/>
    </source>
</evidence>
<evidence type="ECO:0000256" key="5">
    <source>
        <dbReference type="ARBA" id="ARBA00022734"/>
    </source>
</evidence>
<evidence type="ECO:0000313" key="9">
    <source>
        <dbReference type="Proteomes" id="UP001595583"/>
    </source>
</evidence>
<evidence type="ECO:0000256" key="6">
    <source>
        <dbReference type="ARBA" id="ARBA00025321"/>
    </source>
</evidence>
<dbReference type="Proteomes" id="UP001595583">
    <property type="component" value="Unassembled WGS sequence"/>
</dbReference>
<comment type="subcellular location">
    <subcellularLocation>
        <location evidence="1">Membrane</location>
        <topology evidence="1">Single-pass membrane protein</topology>
    </subcellularLocation>
</comment>
<keyword evidence="5" id="KW-0430">Lectin</keyword>
<evidence type="ECO:0000256" key="3">
    <source>
        <dbReference type="ARBA" id="ARBA00020552"/>
    </source>
</evidence>
<evidence type="ECO:0000256" key="2">
    <source>
        <dbReference type="ARBA" id="ARBA00010270"/>
    </source>
</evidence>
<name>A0ABV7KEB8_9HYPH</name>
<keyword evidence="4" id="KW-0472">Membrane</keyword>
<dbReference type="RefSeq" id="WP_378223047.1">
    <property type="nucleotide sequence ID" value="NZ_JBHRTK010000016.1"/>
</dbReference>
<reference evidence="9" key="1">
    <citation type="journal article" date="2019" name="Int. J. Syst. Evol. Microbiol.">
        <title>The Global Catalogue of Microorganisms (GCM) 10K type strain sequencing project: providing services to taxonomists for standard genome sequencing and annotation.</title>
        <authorList>
            <consortium name="The Broad Institute Genomics Platform"/>
            <consortium name="The Broad Institute Genome Sequencing Center for Infectious Disease"/>
            <person name="Wu L."/>
            <person name="Ma J."/>
        </authorList>
    </citation>
    <scope>NUCLEOTIDE SEQUENCE [LARGE SCALE GENOMIC DNA]</scope>
    <source>
        <strain evidence="9">KCTC 52165</strain>
    </source>
</reference>
<dbReference type="Pfam" id="PF07886">
    <property type="entry name" value="BA14K"/>
    <property type="match status" value="1"/>
</dbReference>
<organism evidence="8 9">
    <name type="scientific">Aquamicrobium soli</name>
    <dbReference type="NCBI Taxonomy" id="1811518"/>
    <lineage>
        <taxon>Bacteria</taxon>
        <taxon>Pseudomonadati</taxon>
        <taxon>Pseudomonadota</taxon>
        <taxon>Alphaproteobacteria</taxon>
        <taxon>Hyphomicrobiales</taxon>
        <taxon>Phyllobacteriaceae</taxon>
        <taxon>Aquamicrobium</taxon>
    </lineage>
</organism>
<protein>
    <recommendedName>
        <fullName evidence="3">Lectin-like protein BA14k</fullName>
    </recommendedName>
</protein>